<dbReference type="PANTHER" id="PTHR22950:SF695">
    <property type="entry name" value="AMINO ACID TRANSPORTER TRANSMEMBRANE DOMAIN-CONTAINING PROTEIN"/>
    <property type="match status" value="1"/>
</dbReference>
<feature type="transmembrane region" description="Helical" evidence="2">
    <location>
        <begin position="223"/>
        <end position="243"/>
    </location>
</feature>
<evidence type="ECO:0000313" key="4">
    <source>
        <dbReference type="Proteomes" id="UP000094043"/>
    </source>
</evidence>
<dbReference type="PANTHER" id="PTHR22950">
    <property type="entry name" value="AMINO ACID TRANSPORTER"/>
    <property type="match status" value="1"/>
</dbReference>
<feature type="compositionally biased region" description="Low complexity" evidence="1">
    <location>
        <begin position="1"/>
        <end position="12"/>
    </location>
</feature>
<feature type="transmembrane region" description="Helical" evidence="2">
    <location>
        <begin position="418"/>
        <end position="436"/>
    </location>
</feature>
<dbReference type="Proteomes" id="UP000094043">
    <property type="component" value="Chromosome 7"/>
</dbReference>
<feature type="transmembrane region" description="Helical" evidence="2">
    <location>
        <begin position="255"/>
        <end position="274"/>
    </location>
</feature>
<reference evidence="3" key="1">
    <citation type="submission" date="2016-06" db="EMBL/GenBank/DDBJ databases">
        <authorList>
            <person name="Cuomo C."/>
            <person name="Litvintseva A."/>
            <person name="Heitman J."/>
            <person name="Chen Y."/>
            <person name="Sun S."/>
            <person name="Springer D."/>
            <person name="Dromer F."/>
            <person name="Young S."/>
            <person name="Zeng Q."/>
            <person name="Chapman S."/>
            <person name="Gujja S."/>
            <person name="Saif S."/>
            <person name="Birren B."/>
        </authorList>
    </citation>
    <scope>NUCLEOTIDE SEQUENCE</scope>
    <source>
        <strain evidence="3">CBS 7841</strain>
    </source>
</reference>
<dbReference type="RefSeq" id="XP_066071045.1">
    <property type="nucleotide sequence ID" value="XM_066214948.1"/>
</dbReference>
<dbReference type="GeneID" id="91089790"/>
<evidence type="ECO:0008006" key="5">
    <source>
        <dbReference type="Google" id="ProtNLM"/>
    </source>
</evidence>
<dbReference type="GO" id="GO:0005774">
    <property type="term" value="C:vacuolar membrane"/>
    <property type="evidence" value="ECO:0007669"/>
    <property type="project" value="TreeGrafter"/>
</dbReference>
<feature type="transmembrane region" description="Helical" evidence="2">
    <location>
        <begin position="182"/>
        <end position="203"/>
    </location>
</feature>
<evidence type="ECO:0000313" key="3">
    <source>
        <dbReference type="EMBL" id="WVN90345.1"/>
    </source>
</evidence>
<keyword evidence="2" id="KW-0812">Transmembrane</keyword>
<keyword evidence="4" id="KW-1185">Reference proteome</keyword>
<feature type="transmembrane region" description="Helical" evidence="2">
    <location>
        <begin position="578"/>
        <end position="597"/>
    </location>
</feature>
<feature type="transmembrane region" description="Helical" evidence="2">
    <location>
        <begin position="137"/>
        <end position="161"/>
    </location>
</feature>
<keyword evidence="2" id="KW-0472">Membrane</keyword>
<feature type="transmembrane region" description="Helical" evidence="2">
    <location>
        <begin position="456"/>
        <end position="478"/>
    </location>
</feature>
<dbReference type="EMBL" id="CP143790">
    <property type="protein sequence ID" value="WVN90345.1"/>
    <property type="molecule type" value="Genomic_DNA"/>
</dbReference>
<accession>A0AAJ8M3A4</accession>
<reference evidence="3" key="2">
    <citation type="journal article" date="2022" name="Elife">
        <title>Obligate sexual reproduction of a homothallic fungus closely related to the Cryptococcus pathogenic species complex.</title>
        <authorList>
            <person name="Passer A.R."/>
            <person name="Clancey S.A."/>
            <person name="Shea T."/>
            <person name="David-Palma M."/>
            <person name="Averette A.F."/>
            <person name="Boekhout T."/>
            <person name="Porcel B.M."/>
            <person name="Nowrousian M."/>
            <person name="Cuomo C.A."/>
            <person name="Sun S."/>
            <person name="Heitman J."/>
            <person name="Coelho M.A."/>
        </authorList>
    </citation>
    <scope>NUCLEOTIDE SEQUENCE</scope>
    <source>
        <strain evidence="3">CBS 7841</strain>
    </source>
</reference>
<feature type="transmembrane region" description="Helical" evidence="2">
    <location>
        <begin position="325"/>
        <end position="345"/>
    </location>
</feature>
<protein>
    <recommendedName>
        <fullName evidence="5">Amino acid transporter transmembrane domain-containing protein</fullName>
    </recommendedName>
</protein>
<keyword evidence="2" id="KW-1133">Transmembrane helix</keyword>
<feature type="compositionally biased region" description="Acidic residues" evidence="1">
    <location>
        <begin position="24"/>
        <end position="34"/>
    </location>
</feature>
<feature type="transmembrane region" description="Helical" evidence="2">
    <location>
        <begin position="357"/>
        <end position="382"/>
    </location>
</feature>
<feature type="transmembrane region" description="Helical" evidence="2">
    <location>
        <begin position="484"/>
        <end position="506"/>
    </location>
</feature>
<sequence>MSSSLSPTTPLSAKQYVLAHPEEQQEMPEQEQEVDLVKSSSSSSALEVLENDFSDTDADPDLDIDDMENDEENCDARVDDPLVRRRQRARARRWRDNEKQEAGLLEVIPSLILSHPLPLLPLLALLPYNFLPAGVVLFIPIISILSLLSVCAHIVIVYLAWYLKVPSFEDVFATVTGKYGKYGVWGGRIAVVIAVLGMLVSWLETLHPLVQPVVETYLPSNRLFSSRVFWTVAMSFALLPSLLPSRMNIPSRRSPILFAILLPIIVFLVIGRTVEIKKASEMPGPIGGDVDGDGFGGGEAVVETTVNAWGYLVRRKFGLAEGSSAGAGLTALTVFFSPHINTLFIHSKLARAKRASFFMPCLLAGAIILILSLPLSLVPYYLLPLSGDSTSTAVPSPNPSISSGVFAYLPANDGWVNVARLSQVTLTLGSVNMWILRGRDAILRAMGVEGDERIKAGQWVGIGWWMTCVGLACLGGWVVDKIELIGVLSVLAVGWFLPSLFFIITFHVRSPISIIFPSNQPSKTSSLPYSATSHSLARHGQGHLRENSLEDPSADVLLAKKERQLQKRRLGRRLWQDMVVYVGILPVGCVTLVWTSGRLVGLW</sequence>
<evidence type="ECO:0000256" key="2">
    <source>
        <dbReference type="SAM" id="Phobius"/>
    </source>
</evidence>
<proteinExistence type="predicted"/>
<reference evidence="3" key="3">
    <citation type="submission" date="2024-01" db="EMBL/GenBank/DDBJ databases">
        <authorList>
            <person name="Coelho M.A."/>
            <person name="David-Palma M."/>
            <person name="Shea T."/>
            <person name="Sun S."/>
            <person name="Cuomo C.A."/>
            <person name="Heitman J."/>
        </authorList>
    </citation>
    <scope>NUCLEOTIDE SEQUENCE</scope>
    <source>
        <strain evidence="3">CBS 7841</strain>
    </source>
</reference>
<organism evidence="3 4">
    <name type="scientific">Cryptococcus depauperatus CBS 7841</name>
    <dbReference type="NCBI Taxonomy" id="1295531"/>
    <lineage>
        <taxon>Eukaryota</taxon>
        <taxon>Fungi</taxon>
        <taxon>Dikarya</taxon>
        <taxon>Basidiomycota</taxon>
        <taxon>Agaricomycotina</taxon>
        <taxon>Tremellomycetes</taxon>
        <taxon>Tremellales</taxon>
        <taxon>Cryptococcaceae</taxon>
        <taxon>Cryptococcus</taxon>
    </lineage>
</organism>
<name>A0AAJ8M3A4_9TREE</name>
<dbReference type="GO" id="GO:0015179">
    <property type="term" value="F:L-amino acid transmembrane transporter activity"/>
    <property type="evidence" value="ECO:0007669"/>
    <property type="project" value="TreeGrafter"/>
</dbReference>
<feature type="transmembrane region" description="Helical" evidence="2">
    <location>
        <begin position="102"/>
        <end position="125"/>
    </location>
</feature>
<dbReference type="KEGG" id="cdep:91089790"/>
<feature type="region of interest" description="Disordered" evidence="1">
    <location>
        <begin position="1"/>
        <end position="43"/>
    </location>
</feature>
<dbReference type="AlphaFoldDB" id="A0AAJ8M3A4"/>
<gene>
    <name evidence="3" type="ORF">L203_105581</name>
</gene>
<evidence type="ECO:0000256" key="1">
    <source>
        <dbReference type="SAM" id="MobiDB-lite"/>
    </source>
</evidence>